<comment type="similarity">
    <text evidence="2">Belongs to the UvrB family.</text>
</comment>
<keyword evidence="5" id="KW-0227">DNA damage</keyword>
<dbReference type="Pfam" id="PF04851">
    <property type="entry name" value="ResIII"/>
    <property type="match status" value="1"/>
</dbReference>
<comment type="subunit">
    <text evidence="10">Forms a heterotetramer with UvrA during the search for lesions. Interacts with UvrC in an incision complex.</text>
</comment>
<proteinExistence type="inferred from homology"/>
<dbReference type="InterPro" id="IPR001650">
    <property type="entry name" value="Helicase_C-like"/>
</dbReference>
<dbReference type="InterPro" id="IPR036876">
    <property type="entry name" value="UVR_dom_sf"/>
</dbReference>
<sequence>MPKFEIKSDFSPMGDQPVAIEKLVEGLERGDRFQTLLGATGTGKTFTMANVIQQTQRPTLVMAHNKTLAAQLYSEFREFFPKNAVSYFVSYYDYYQPEAYVPRHDLFIEKETQINEEIGRLRLATMASLMSREDVIIVASVSCIYGIGSPDAWGKVTVTIERGKSYRRDTLLRSLVTIQYDRNDLELRRGTFRVRGDTLQVFPAYAETAYSIEFWGDEVERISEFDVLTGELLLDMAKIDIFPAREFVTDEAKLAQAINDIEDELTERIAYFKKEKMLLEAQRIEQRASYDLEMLREIGFTSGIENYSRHLDQRQEGEAAWTLMDYFPANYLLILDESHMTIPQVRGMHAGDRSRKQTLVDFGFRLPSALDNRPLNFDEFNERINQVICTTATPSVYEMEHSDQIVHQVIRPTGVLDPEVEVRTAKGQVDDLLGEIRQRTARGERVLVTTLTKRMSEDLSDYLLEMGVKVHYLHSEVHTIERTEILRDLRMGVFDVVVGINLLREGLDLPEVSLVAILDADKEGFLRSETSLTQTIGRAARHVEGKVIMYADKMTRSMKAAIDTTTARRERQDAYNKAHGIEPKSIQKAVRDLTDDISQQYKEELALAEGKGGYTTAADLPKAELHKMITELEKQMKTAAQALEFEKAAQLRDQIVELRQIMVLKDAGADGDIPEWERMRRLDEAGIRYDID</sequence>
<evidence type="ECO:0000256" key="7">
    <source>
        <dbReference type="ARBA" id="ARBA00022840"/>
    </source>
</evidence>
<dbReference type="InterPro" id="IPR001943">
    <property type="entry name" value="UVR_dom"/>
</dbReference>
<protein>
    <recommendedName>
        <fullName evidence="11">UvrABC system protein B</fullName>
    </recommendedName>
</protein>
<keyword evidence="7" id="KW-0067">ATP-binding</keyword>
<evidence type="ECO:0000256" key="2">
    <source>
        <dbReference type="ARBA" id="ARBA00008533"/>
    </source>
</evidence>
<dbReference type="PROSITE" id="PS51192">
    <property type="entry name" value="HELICASE_ATP_BIND_1"/>
    <property type="match status" value="1"/>
</dbReference>
<feature type="domain" description="UVR" evidence="13">
    <location>
        <begin position="626"/>
        <end position="661"/>
    </location>
</feature>
<evidence type="ECO:0000256" key="5">
    <source>
        <dbReference type="ARBA" id="ARBA00022763"/>
    </source>
</evidence>
<keyword evidence="9" id="KW-0234">DNA repair</keyword>
<dbReference type="GO" id="GO:0004518">
    <property type="term" value="F:nuclease activity"/>
    <property type="evidence" value="ECO:0007669"/>
    <property type="project" value="UniProtKB-KW"/>
</dbReference>
<dbReference type="InterPro" id="IPR041471">
    <property type="entry name" value="UvrB_inter"/>
</dbReference>
<evidence type="ECO:0000256" key="11">
    <source>
        <dbReference type="ARBA" id="ARBA00029504"/>
    </source>
</evidence>
<dbReference type="SUPFAM" id="SSF46600">
    <property type="entry name" value="C-terminal UvrC-binding domain of UvrB"/>
    <property type="match status" value="1"/>
</dbReference>
<dbReference type="PROSITE" id="PS50151">
    <property type="entry name" value="UVR"/>
    <property type="match status" value="1"/>
</dbReference>
<dbReference type="InterPro" id="IPR014001">
    <property type="entry name" value="Helicase_ATP-bd"/>
</dbReference>
<dbReference type="SUPFAM" id="SSF52540">
    <property type="entry name" value="P-loop containing nucleoside triphosphate hydrolases"/>
    <property type="match status" value="2"/>
</dbReference>
<dbReference type="GO" id="GO:0016887">
    <property type="term" value="F:ATP hydrolysis activity"/>
    <property type="evidence" value="ECO:0007669"/>
    <property type="project" value="InterPro"/>
</dbReference>
<dbReference type="Pfam" id="PF17757">
    <property type="entry name" value="UvrB_inter"/>
    <property type="match status" value="1"/>
</dbReference>
<dbReference type="SMART" id="SM00487">
    <property type="entry name" value="DEXDc"/>
    <property type="match status" value="1"/>
</dbReference>
<evidence type="ECO:0000259" key="15">
    <source>
        <dbReference type="PROSITE" id="PS51194"/>
    </source>
</evidence>
<dbReference type="GO" id="GO:0006289">
    <property type="term" value="P:nucleotide-excision repair"/>
    <property type="evidence" value="ECO:0007669"/>
    <property type="project" value="InterPro"/>
</dbReference>
<dbReference type="AlphaFoldDB" id="A0A3B0UWD6"/>
<evidence type="ECO:0000256" key="6">
    <source>
        <dbReference type="ARBA" id="ARBA00022769"/>
    </source>
</evidence>
<dbReference type="NCBIfam" id="NF003673">
    <property type="entry name" value="PRK05298.1"/>
    <property type="match status" value="1"/>
</dbReference>
<gene>
    <name evidence="16" type="ORF">MNBD_CHLOROFLEXI01-1535</name>
</gene>
<dbReference type="GO" id="GO:0005737">
    <property type="term" value="C:cytoplasm"/>
    <property type="evidence" value="ECO:0007669"/>
    <property type="project" value="UniProtKB-SubCell"/>
</dbReference>
<dbReference type="NCBIfam" id="TIGR00631">
    <property type="entry name" value="uvrb"/>
    <property type="match status" value="1"/>
</dbReference>
<dbReference type="Gene3D" id="3.40.50.300">
    <property type="entry name" value="P-loop containing nucleotide triphosphate hydrolases"/>
    <property type="match status" value="3"/>
</dbReference>
<dbReference type="PANTHER" id="PTHR24029:SF0">
    <property type="entry name" value="UVRABC SYSTEM PROTEIN B"/>
    <property type="match status" value="1"/>
</dbReference>
<keyword evidence="6" id="KW-0228">DNA excision</keyword>
<organism evidence="16">
    <name type="scientific">hydrothermal vent metagenome</name>
    <dbReference type="NCBI Taxonomy" id="652676"/>
    <lineage>
        <taxon>unclassified sequences</taxon>
        <taxon>metagenomes</taxon>
        <taxon>ecological metagenomes</taxon>
    </lineage>
</organism>
<feature type="domain" description="Helicase ATP-binding" evidence="14">
    <location>
        <begin position="25"/>
        <end position="174"/>
    </location>
</feature>
<evidence type="ECO:0000256" key="3">
    <source>
        <dbReference type="ARBA" id="ARBA00022490"/>
    </source>
</evidence>
<evidence type="ECO:0000256" key="1">
    <source>
        <dbReference type="ARBA" id="ARBA00004496"/>
    </source>
</evidence>
<evidence type="ECO:0000256" key="9">
    <source>
        <dbReference type="ARBA" id="ARBA00023204"/>
    </source>
</evidence>
<dbReference type="Pfam" id="PF00271">
    <property type="entry name" value="Helicase_C"/>
    <property type="match status" value="1"/>
</dbReference>
<evidence type="ECO:0000256" key="10">
    <source>
        <dbReference type="ARBA" id="ARBA00026033"/>
    </source>
</evidence>
<evidence type="ECO:0000256" key="12">
    <source>
        <dbReference type="SAM" id="Coils"/>
    </source>
</evidence>
<dbReference type="Gene3D" id="4.10.860.10">
    <property type="entry name" value="UVR domain"/>
    <property type="match status" value="1"/>
</dbReference>
<dbReference type="Pfam" id="PF02151">
    <property type="entry name" value="UVR"/>
    <property type="match status" value="1"/>
</dbReference>
<evidence type="ECO:0000256" key="4">
    <source>
        <dbReference type="ARBA" id="ARBA00022741"/>
    </source>
</evidence>
<reference evidence="16" key="1">
    <citation type="submission" date="2018-06" db="EMBL/GenBank/DDBJ databases">
        <authorList>
            <person name="Zhirakovskaya E."/>
        </authorList>
    </citation>
    <scope>NUCLEOTIDE SEQUENCE</scope>
</reference>
<feature type="domain" description="Helicase C-terminal" evidence="15">
    <location>
        <begin position="428"/>
        <end position="594"/>
    </location>
</feature>
<dbReference type="HAMAP" id="MF_00204">
    <property type="entry name" value="UvrB"/>
    <property type="match status" value="1"/>
</dbReference>
<keyword evidence="8" id="KW-0267">Excision nuclease</keyword>
<keyword evidence="4" id="KW-0547">Nucleotide-binding</keyword>
<evidence type="ECO:0000256" key="8">
    <source>
        <dbReference type="ARBA" id="ARBA00022881"/>
    </source>
</evidence>
<dbReference type="EMBL" id="UOEU01000364">
    <property type="protein sequence ID" value="VAW32483.1"/>
    <property type="molecule type" value="Genomic_DNA"/>
</dbReference>
<dbReference type="CDD" id="cd18790">
    <property type="entry name" value="SF2_C_UvrB"/>
    <property type="match status" value="1"/>
</dbReference>
<dbReference type="GO" id="GO:0003677">
    <property type="term" value="F:DNA binding"/>
    <property type="evidence" value="ECO:0007669"/>
    <property type="project" value="InterPro"/>
</dbReference>
<dbReference type="GO" id="GO:0009380">
    <property type="term" value="C:excinuclease repair complex"/>
    <property type="evidence" value="ECO:0007669"/>
    <property type="project" value="InterPro"/>
</dbReference>
<dbReference type="InterPro" id="IPR004807">
    <property type="entry name" value="UvrB"/>
</dbReference>
<accession>A0A3B0UWD6</accession>
<evidence type="ECO:0000259" key="14">
    <source>
        <dbReference type="PROSITE" id="PS51192"/>
    </source>
</evidence>
<dbReference type="InterPro" id="IPR027417">
    <property type="entry name" value="P-loop_NTPase"/>
</dbReference>
<name>A0A3B0UWD6_9ZZZZ</name>
<evidence type="ECO:0000313" key="16">
    <source>
        <dbReference type="EMBL" id="VAW32483.1"/>
    </source>
</evidence>
<dbReference type="InterPro" id="IPR024759">
    <property type="entry name" value="UvrB_YAD/RRR_dom"/>
</dbReference>
<dbReference type="GO" id="GO:0005524">
    <property type="term" value="F:ATP binding"/>
    <property type="evidence" value="ECO:0007669"/>
    <property type="project" value="UniProtKB-KW"/>
</dbReference>
<dbReference type="Pfam" id="PF12344">
    <property type="entry name" value="UvrB"/>
    <property type="match status" value="1"/>
</dbReference>
<keyword evidence="12" id="KW-0175">Coiled coil</keyword>
<dbReference type="InterPro" id="IPR006935">
    <property type="entry name" value="Helicase/UvrB_N"/>
</dbReference>
<feature type="coiled-coil region" evidence="12">
    <location>
        <begin position="622"/>
        <end position="649"/>
    </location>
</feature>
<dbReference type="PROSITE" id="PS51194">
    <property type="entry name" value="HELICASE_CTER"/>
    <property type="match status" value="1"/>
</dbReference>
<evidence type="ECO:0000259" key="13">
    <source>
        <dbReference type="PROSITE" id="PS50151"/>
    </source>
</evidence>
<dbReference type="SMART" id="SM00490">
    <property type="entry name" value="HELICc"/>
    <property type="match status" value="1"/>
</dbReference>
<comment type="subcellular location">
    <subcellularLocation>
        <location evidence="1">Cytoplasm</location>
    </subcellularLocation>
</comment>
<dbReference type="CDD" id="cd17916">
    <property type="entry name" value="DEXHc_UvrB"/>
    <property type="match status" value="1"/>
</dbReference>
<dbReference type="PANTHER" id="PTHR24029">
    <property type="entry name" value="UVRABC SYSTEM PROTEIN B"/>
    <property type="match status" value="1"/>
</dbReference>
<keyword evidence="3" id="KW-0963">Cytoplasm</keyword>